<feature type="region of interest" description="Disordered" evidence="1">
    <location>
        <begin position="1"/>
        <end position="24"/>
    </location>
</feature>
<dbReference type="AlphaFoldDB" id="A0A926IF25"/>
<protein>
    <submittedName>
        <fullName evidence="2">Uncharacterized protein</fullName>
    </submittedName>
</protein>
<dbReference type="Proteomes" id="UP000655830">
    <property type="component" value="Unassembled WGS sequence"/>
</dbReference>
<evidence type="ECO:0000313" key="2">
    <source>
        <dbReference type="EMBL" id="MBC8580131.1"/>
    </source>
</evidence>
<evidence type="ECO:0000256" key="1">
    <source>
        <dbReference type="SAM" id="MobiDB-lite"/>
    </source>
</evidence>
<accession>A0A926IF25</accession>
<organism evidence="2 3">
    <name type="scientific">Zhenhengia yiwuensis</name>
    <dbReference type="NCBI Taxonomy" id="2763666"/>
    <lineage>
        <taxon>Bacteria</taxon>
        <taxon>Bacillati</taxon>
        <taxon>Bacillota</taxon>
        <taxon>Clostridia</taxon>
        <taxon>Lachnospirales</taxon>
        <taxon>Lachnospiraceae</taxon>
        <taxon>Zhenhengia</taxon>
    </lineage>
</organism>
<feature type="compositionally biased region" description="Basic residues" evidence="1">
    <location>
        <begin position="1"/>
        <end position="10"/>
    </location>
</feature>
<dbReference type="EMBL" id="JACRSY010000017">
    <property type="protein sequence ID" value="MBC8580131.1"/>
    <property type="molecule type" value="Genomic_DNA"/>
</dbReference>
<comment type="caution">
    <text evidence="2">The sequence shown here is derived from an EMBL/GenBank/DDBJ whole genome shotgun (WGS) entry which is preliminary data.</text>
</comment>
<feature type="compositionally biased region" description="Basic and acidic residues" evidence="1">
    <location>
        <begin position="11"/>
        <end position="22"/>
    </location>
</feature>
<proteinExistence type="predicted"/>
<sequence>MFNFFKRKKSKDTERDEQDKSVIKGATGITATHSAKTSIDEASKTFAKPEKYTGNRNLYDSGKAKQVAKMEAFKDGTTVIDPYTGDKLYLRKSDAVLKGGKSALKNVAESDHITPIEKIFKDHKKNAWISNDDIKDIANSRENIEVVSRKYNNAKRSRTNEELVTDDKYLKKTGVTLSEEGKRKAIQTGKKSQATIKKQVRQTAIGNIIKTGHQAGRNAAQNTGTMAVTISGIRNITSVIKGEKSVEEALEDTVVDTGKAAATGYLMGGGLTTISHSLSSSSSQFLQALSKSDVPGNIITAVMVTGDTLRRYGNGEISTQECLIELGDKGLNVATAGYSAAVGQALIPIPVVGAAVGALVGSTMTSKYYNELIMKLKTKQLEHEERMRIAAECEQVAREARAYRDELEGYMEKYFADYKNCFSESLSEIHNAFHAGDADAVIAGTNKITRKLGGNIYYETVKEFEDYLADDSVDIL</sequence>
<name>A0A926IF25_9FIRM</name>
<dbReference type="RefSeq" id="WP_249333002.1">
    <property type="nucleotide sequence ID" value="NZ_JACRSY010000017.1"/>
</dbReference>
<reference evidence="2" key="1">
    <citation type="submission" date="2020-08" db="EMBL/GenBank/DDBJ databases">
        <title>Genome public.</title>
        <authorList>
            <person name="Liu C."/>
            <person name="Sun Q."/>
        </authorList>
    </citation>
    <scope>NUCLEOTIDE SEQUENCE</scope>
    <source>
        <strain evidence="2">NSJ-12</strain>
    </source>
</reference>
<gene>
    <name evidence="2" type="ORF">H8718_11415</name>
</gene>
<evidence type="ECO:0000313" key="3">
    <source>
        <dbReference type="Proteomes" id="UP000655830"/>
    </source>
</evidence>
<keyword evidence="3" id="KW-1185">Reference proteome</keyword>